<feature type="transmembrane region" description="Helical" evidence="1">
    <location>
        <begin position="12"/>
        <end position="33"/>
    </location>
</feature>
<dbReference type="Proteomes" id="UP000619295">
    <property type="component" value="Unassembled WGS sequence"/>
</dbReference>
<reference evidence="2" key="1">
    <citation type="submission" date="2020-09" db="EMBL/GenBank/DDBJ databases">
        <title>Bosea spartocytisi sp. nov. a root nodule endophyte of Spartocytisus supranubius in the high mountain ecosystem fo the Teide National Park (Canary Islands, Spain).</title>
        <authorList>
            <person name="Pulido-Suarez L."/>
            <person name="Peix A."/>
            <person name="Igual J.M."/>
            <person name="Socas-Perez N."/>
            <person name="Velazquez E."/>
            <person name="Flores-Felix J.D."/>
            <person name="Leon-Barrios M."/>
        </authorList>
    </citation>
    <scope>NUCLEOTIDE SEQUENCE</scope>
    <source>
        <strain evidence="2">SSUT16</strain>
    </source>
</reference>
<keyword evidence="1" id="KW-0812">Transmembrane</keyword>
<evidence type="ECO:0000256" key="1">
    <source>
        <dbReference type="SAM" id="Phobius"/>
    </source>
</evidence>
<evidence type="ECO:0000313" key="3">
    <source>
        <dbReference type="Proteomes" id="UP000619295"/>
    </source>
</evidence>
<comment type="caution">
    <text evidence="2">The sequence shown here is derived from an EMBL/GenBank/DDBJ whole genome shotgun (WGS) entry which is preliminary data.</text>
</comment>
<proteinExistence type="predicted"/>
<keyword evidence="1" id="KW-0472">Membrane</keyword>
<keyword evidence="3" id="KW-1185">Reference proteome</keyword>
<feature type="transmembrane region" description="Helical" evidence="1">
    <location>
        <begin position="45"/>
        <end position="66"/>
    </location>
</feature>
<dbReference type="AlphaFoldDB" id="A0A927E9K7"/>
<feature type="transmembrane region" description="Helical" evidence="1">
    <location>
        <begin position="120"/>
        <end position="142"/>
    </location>
</feature>
<evidence type="ECO:0008006" key="4">
    <source>
        <dbReference type="Google" id="ProtNLM"/>
    </source>
</evidence>
<sequence>MKPDAAAFFAEIILMLPMSYFLLAAPGFLFFSLDIPPVARLLRGMFHAYFLMLAIAGGVGALALAVAGQPTFVIGIGVLAFAILARRWFLPRMDVEIGQVGEADKASGTGMGARLRRLHLGGMACNAAALAAVASSVPYVVVAPG</sequence>
<organism evidence="2 3">
    <name type="scientific">Bosea spartocytisi</name>
    <dbReference type="NCBI Taxonomy" id="2773451"/>
    <lineage>
        <taxon>Bacteria</taxon>
        <taxon>Pseudomonadati</taxon>
        <taxon>Pseudomonadota</taxon>
        <taxon>Alphaproteobacteria</taxon>
        <taxon>Hyphomicrobiales</taxon>
        <taxon>Boseaceae</taxon>
        <taxon>Bosea</taxon>
    </lineage>
</organism>
<protein>
    <recommendedName>
        <fullName evidence="4">DUF4149 domain-containing protein</fullName>
    </recommendedName>
</protein>
<keyword evidence="1" id="KW-1133">Transmembrane helix</keyword>
<feature type="transmembrane region" description="Helical" evidence="1">
    <location>
        <begin position="72"/>
        <end position="89"/>
    </location>
</feature>
<accession>A0A927E9K7</accession>
<dbReference type="EMBL" id="JACXWY010000004">
    <property type="protein sequence ID" value="MBD3845885.1"/>
    <property type="molecule type" value="Genomic_DNA"/>
</dbReference>
<name>A0A927E9K7_9HYPH</name>
<dbReference type="RefSeq" id="WP_133563181.1">
    <property type="nucleotide sequence ID" value="NZ_JACXWY010000004.1"/>
</dbReference>
<gene>
    <name evidence="2" type="ORF">IED13_09265</name>
</gene>
<evidence type="ECO:0000313" key="2">
    <source>
        <dbReference type="EMBL" id="MBD3845885.1"/>
    </source>
</evidence>